<dbReference type="OrthoDB" id="7844at2157"/>
<evidence type="ECO:0000313" key="3">
    <source>
        <dbReference type="Proteomes" id="UP000005877"/>
    </source>
</evidence>
<dbReference type="STRING" id="1110509.Mhar_0156"/>
<dbReference type="Pfam" id="PF06983">
    <property type="entry name" value="3-dmu-9_3-mt"/>
    <property type="match status" value="1"/>
</dbReference>
<dbReference type="CDD" id="cd06588">
    <property type="entry name" value="PhnB_like"/>
    <property type="match status" value="1"/>
</dbReference>
<dbReference type="KEGG" id="mhi:Mhar_0156"/>
<dbReference type="AlphaFoldDB" id="G7WKR8"/>
<dbReference type="InterPro" id="IPR029068">
    <property type="entry name" value="Glyas_Bleomycin-R_OHBP_Dase"/>
</dbReference>
<dbReference type="PATRIC" id="fig|1110509.7.peg.170"/>
<keyword evidence="2" id="KW-0808">Transferase</keyword>
<keyword evidence="2" id="KW-0830">Ubiquinone</keyword>
<organism evidence="2 3">
    <name type="scientific">Methanothrix harundinacea (strain 6Ac)</name>
    <name type="common">Methanosaeta harundinacea</name>
    <dbReference type="NCBI Taxonomy" id="1110509"/>
    <lineage>
        <taxon>Archaea</taxon>
        <taxon>Methanobacteriati</taxon>
        <taxon>Methanobacteriota</taxon>
        <taxon>Stenosarchaea group</taxon>
        <taxon>Methanomicrobia</taxon>
        <taxon>Methanotrichales</taxon>
        <taxon>Methanotrichaceae</taxon>
        <taxon>Methanothrix</taxon>
    </lineage>
</organism>
<accession>G7WKR8</accession>
<protein>
    <submittedName>
        <fullName evidence="2">3-demethylubiquinone-9 3-methyltransferase</fullName>
    </submittedName>
</protein>
<dbReference type="RefSeq" id="WP_014585735.1">
    <property type="nucleotide sequence ID" value="NC_017527.1"/>
</dbReference>
<dbReference type="Proteomes" id="UP000005877">
    <property type="component" value="Chromosome"/>
</dbReference>
<dbReference type="GO" id="GO:0008168">
    <property type="term" value="F:methyltransferase activity"/>
    <property type="evidence" value="ECO:0007669"/>
    <property type="project" value="UniProtKB-KW"/>
</dbReference>
<sequence length="173" mass="19519">METIRTCIGFHGEAEEAANLYVDAFSRAFGDSKILKITYYGDEELEALREVPDVTEEFMPGPPGSVKDVRFLLNGDELMAFNGGGYFGNFTESVSLYVSCKTQDQIDGLWEKLSEGGIEQQCGWLKDRFGVSWQIAPEIIQEIMEGPDQERAQRVMKVLYGMKKIEIEEILKA</sequence>
<reference evidence="2 3" key="1">
    <citation type="journal article" date="2012" name="PLoS ONE">
        <title>The genome characteristics and predicted function of methyl-group oxidation pathway in the obligate aceticlastic methanogens, Methanosaeta spp.</title>
        <authorList>
            <person name="Zhu J."/>
            <person name="Zheng H."/>
            <person name="Ai G."/>
            <person name="Zhang G."/>
            <person name="Liu D."/>
            <person name="Liu X."/>
            <person name="Dong X."/>
        </authorList>
    </citation>
    <scope>NUCLEOTIDE SEQUENCE [LARGE SCALE GENOMIC DNA]</scope>
    <source>
        <strain evidence="2 3">6Ac</strain>
    </source>
</reference>
<dbReference type="PANTHER" id="PTHR33990">
    <property type="entry name" value="PROTEIN YJDN-RELATED"/>
    <property type="match status" value="1"/>
</dbReference>
<proteinExistence type="predicted"/>
<feature type="domain" description="PhnB-like" evidence="1">
    <location>
        <begin position="3"/>
        <end position="135"/>
    </location>
</feature>
<name>G7WKR8_METH6</name>
<dbReference type="InterPro" id="IPR028973">
    <property type="entry name" value="PhnB-like"/>
</dbReference>
<evidence type="ECO:0000259" key="1">
    <source>
        <dbReference type="Pfam" id="PF06983"/>
    </source>
</evidence>
<dbReference type="EMBL" id="CP003117">
    <property type="protein sequence ID" value="AET63547.1"/>
    <property type="molecule type" value="Genomic_DNA"/>
</dbReference>
<gene>
    <name evidence="2" type="ordered locus">Mhar_0156</name>
</gene>
<dbReference type="PIRSF" id="PIRSF021700">
    <property type="entry name" value="3_dmu_93_MTrfase"/>
    <property type="match status" value="1"/>
</dbReference>
<evidence type="ECO:0000313" key="2">
    <source>
        <dbReference type="EMBL" id="AET63547.1"/>
    </source>
</evidence>
<keyword evidence="2" id="KW-0489">Methyltransferase</keyword>
<dbReference type="GeneID" id="12509325"/>
<dbReference type="SUPFAM" id="SSF54593">
    <property type="entry name" value="Glyoxalase/Bleomycin resistance protein/Dihydroxybiphenyl dioxygenase"/>
    <property type="match status" value="1"/>
</dbReference>
<dbReference type="HOGENOM" id="CLU_046006_22_1_2"/>
<keyword evidence="3" id="KW-1185">Reference proteome</keyword>
<dbReference type="InterPro" id="IPR009725">
    <property type="entry name" value="3_dmu_93_MTrfase"/>
</dbReference>
<dbReference type="Gene3D" id="3.10.180.10">
    <property type="entry name" value="2,3-Dihydroxybiphenyl 1,2-Dioxygenase, domain 1"/>
    <property type="match status" value="1"/>
</dbReference>
<dbReference type="GO" id="GO:0032259">
    <property type="term" value="P:methylation"/>
    <property type="evidence" value="ECO:0007669"/>
    <property type="project" value="UniProtKB-KW"/>
</dbReference>